<dbReference type="Proteomes" id="UP000463939">
    <property type="component" value="Chromosome"/>
</dbReference>
<gene>
    <name evidence="2" type="ORF">SFSGTM_17960</name>
</gene>
<organism evidence="2 3">
    <name type="scientific">Sulfuriferula nivalis</name>
    <dbReference type="NCBI Taxonomy" id="2675298"/>
    <lineage>
        <taxon>Bacteria</taxon>
        <taxon>Pseudomonadati</taxon>
        <taxon>Pseudomonadota</taxon>
        <taxon>Betaproteobacteria</taxon>
        <taxon>Nitrosomonadales</taxon>
        <taxon>Sulfuricellaceae</taxon>
        <taxon>Sulfuriferula</taxon>
    </lineage>
</organism>
<reference evidence="3" key="1">
    <citation type="submission" date="2019-11" db="EMBL/GenBank/DDBJ databases">
        <title>Isolation and characterization of a novel species in the genus Sulfuriferula.</title>
        <authorList>
            <person name="Mochizuki J."/>
            <person name="Kojima H."/>
            <person name="Fukui M."/>
        </authorList>
    </citation>
    <scope>NUCLEOTIDE SEQUENCE [LARGE SCALE GENOMIC DNA]</scope>
    <source>
        <strain evidence="3">SGTM</strain>
    </source>
</reference>
<keyword evidence="1" id="KW-0812">Transmembrane</keyword>
<dbReference type="KEGG" id="sniv:SFSGTM_17960"/>
<evidence type="ECO:0000313" key="3">
    <source>
        <dbReference type="Proteomes" id="UP000463939"/>
    </source>
</evidence>
<keyword evidence="1" id="KW-0472">Membrane</keyword>
<proteinExistence type="predicted"/>
<keyword evidence="1" id="KW-1133">Transmembrane helix</keyword>
<protein>
    <submittedName>
        <fullName evidence="2">Uncharacterized protein</fullName>
    </submittedName>
</protein>
<keyword evidence="3" id="KW-1185">Reference proteome</keyword>
<evidence type="ECO:0000256" key="1">
    <source>
        <dbReference type="SAM" id="Phobius"/>
    </source>
</evidence>
<accession>A0A809S308</accession>
<feature type="transmembrane region" description="Helical" evidence="1">
    <location>
        <begin position="69"/>
        <end position="87"/>
    </location>
</feature>
<evidence type="ECO:0000313" key="2">
    <source>
        <dbReference type="EMBL" id="BBP01088.1"/>
    </source>
</evidence>
<dbReference type="EMBL" id="AP021881">
    <property type="protein sequence ID" value="BBP01088.1"/>
    <property type="molecule type" value="Genomic_DNA"/>
</dbReference>
<name>A0A809S308_9PROT</name>
<feature type="transmembrane region" description="Helical" evidence="1">
    <location>
        <begin position="12"/>
        <end position="33"/>
    </location>
</feature>
<sequence>MTALFSLLDRPNLFFVCLFVASPAYIAVGSVFYDSWEDFLDTLRLFFQPSWLSLLRGEWSEDNWATLKLFFYLVVCLALATALYKAVKLFF</sequence>
<dbReference type="AlphaFoldDB" id="A0A809S308"/>